<dbReference type="PROSITE" id="PS50184">
    <property type="entry name" value="VWFC_2"/>
    <property type="match status" value="1"/>
</dbReference>
<protein>
    <submittedName>
        <fullName evidence="18">Jagged canonical Notch ligand 2</fullName>
    </submittedName>
</protein>
<dbReference type="FunFam" id="2.10.25.10:FF:000310">
    <property type="entry name" value="Delta-like protein"/>
    <property type="match status" value="1"/>
</dbReference>
<keyword evidence="10 12" id="KW-1015">Disulfide bond</keyword>
<dbReference type="SMART" id="SM00181">
    <property type="entry name" value="EGF"/>
    <property type="match status" value="9"/>
</dbReference>
<dbReference type="PROSITE" id="PS00010">
    <property type="entry name" value="ASX_HYDROXYL"/>
    <property type="match status" value="6"/>
</dbReference>
<feature type="disulfide bond" evidence="12">
    <location>
        <begin position="516"/>
        <end position="525"/>
    </location>
</feature>
<gene>
    <name evidence="18 20" type="primary">JAG2</name>
</gene>
<dbReference type="PROSITE" id="PS00022">
    <property type="entry name" value="EGF_1"/>
    <property type="match status" value="9"/>
</dbReference>
<feature type="region of interest" description="Disordered" evidence="13">
    <location>
        <begin position="1043"/>
        <end position="1114"/>
    </location>
</feature>
<evidence type="ECO:0000256" key="10">
    <source>
        <dbReference type="ARBA" id="ARBA00023157"/>
    </source>
</evidence>
<comment type="subcellular location">
    <subcellularLocation>
        <location evidence="1">Membrane</location>
        <topology evidence="1">Single-pass type I membrane protein</topology>
    </subcellularLocation>
</comment>
<dbReference type="GO" id="GO:0005509">
    <property type="term" value="F:calcium ion binding"/>
    <property type="evidence" value="ECO:0007669"/>
    <property type="project" value="InterPro"/>
</dbReference>
<dbReference type="GO" id="GO:0005886">
    <property type="term" value="C:plasma membrane"/>
    <property type="evidence" value="ECO:0007669"/>
    <property type="project" value="Ensembl"/>
</dbReference>
<dbReference type="GO" id="GO:0007219">
    <property type="term" value="P:Notch signaling pathway"/>
    <property type="evidence" value="ECO:0007669"/>
    <property type="project" value="UniProtKB-KW"/>
</dbReference>
<dbReference type="GO" id="GO:0042492">
    <property type="term" value="P:gamma-delta T cell differentiation"/>
    <property type="evidence" value="ECO:0007669"/>
    <property type="project" value="Ensembl"/>
</dbReference>
<keyword evidence="5 15" id="KW-0732">Signal</keyword>
<dbReference type="GeneTree" id="ENSGT00940000160944"/>
<feature type="signal peptide" evidence="15">
    <location>
        <begin position="1"/>
        <end position="23"/>
    </location>
</feature>
<dbReference type="InterPro" id="IPR009030">
    <property type="entry name" value="Growth_fac_rcpt_cys_sf"/>
</dbReference>
<feature type="disulfide bond" evidence="12">
    <location>
        <begin position="454"/>
        <end position="463"/>
    </location>
</feature>
<dbReference type="Proteomes" id="UP000002277">
    <property type="component" value="Chromosome 14"/>
</dbReference>
<dbReference type="InterPro" id="IPR000152">
    <property type="entry name" value="EGF-type_Asp/Asn_hydroxyl_site"/>
</dbReference>
<evidence type="ECO:0000256" key="4">
    <source>
        <dbReference type="ARBA" id="ARBA00022692"/>
    </source>
</evidence>
<evidence type="ECO:0000256" key="11">
    <source>
        <dbReference type="ARBA" id="ARBA00023180"/>
    </source>
</evidence>
<dbReference type="GO" id="GO:0042475">
    <property type="term" value="P:odontogenesis of dentin-containing tooth"/>
    <property type="evidence" value="ECO:0007669"/>
    <property type="project" value="Ensembl"/>
</dbReference>
<evidence type="ECO:0000256" key="7">
    <source>
        <dbReference type="ARBA" id="ARBA00022976"/>
    </source>
</evidence>
<dbReference type="EMBL" id="AACZ04003665">
    <property type="status" value="NOT_ANNOTATED_CDS"/>
    <property type="molecule type" value="Genomic_DNA"/>
</dbReference>
<dbReference type="PROSITE" id="PS50026">
    <property type="entry name" value="EGF_3"/>
    <property type="match status" value="8"/>
</dbReference>
<evidence type="ECO:0000256" key="1">
    <source>
        <dbReference type="ARBA" id="ARBA00004479"/>
    </source>
</evidence>
<evidence type="ECO:0000313" key="20">
    <source>
        <dbReference type="VGNC" id="VGNC:3389"/>
    </source>
</evidence>
<dbReference type="SMART" id="SM00215">
    <property type="entry name" value="VWC_out"/>
    <property type="match status" value="1"/>
</dbReference>
<dbReference type="EMBL" id="AACZ04003666">
    <property type="status" value="NOT_ANNOTATED_CDS"/>
    <property type="molecule type" value="Genomic_DNA"/>
</dbReference>
<reference evidence="18 19" key="1">
    <citation type="journal article" date="2005" name="Nature">
        <title>Initial sequence of the chimpanzee genome and comparison with the human genome.</title>
        <authorList>
            <consortium name="Chimpanzee sequencing and analysis consortium"/>
        </authorList>
    </citation>
    <scope>NUCLEOTIDE SEQUENCE [LARGE SCALE GENOMIC DNA]</scope>
</reference>
<dbReference type="FunFam" id="2.10.25.10:FF:000824">
    <property type="entry name" value="Delta-like protein"/>
    <property type="match status" value="1"/>
</dbReference>
<keyword evidence="19" id="KW-1185">Reference proteome</keyword>
<feature type="domain" description="VWFC" evidence="17">
    <location>
        <begin position="762"/>
        <end position="836"/>
    </location>
</feature>
<feature type="domain" description="EGF-like" evidence="16">
    <location>
        <begin position="566"/>
        <end position="602"/>
    </location>
</feature>
<dbReference type="GO" id="GO:0016331">
    <property type="term" value="P:morphogenesis of embryonic epithelium"/>
    <property type="evidence" value="ECO:0007669"/>
    <property type="project" value="Ensembl"/>
</dbReference>
<comment type="caution">
    <text evidence="12">Lacks conserved residue(s) required for the propagation of feature annotation.</text>
</comment>
<feature type="disulfide bond" evidence="12">
    <location>
        <begin position="707"/>
        <end position="716"/>
    </location>
</feature>
<dbReference type="FunFam" id="2.10.25.10:FF:000473">
    <property type="entry name" value="Delta-like protein"/>
    <property type="match status" value="1"/>
</dbReference>
<dbReference type="InterPro" id="IPR026219">
    <property type="entry name" value="Jagged/Serrate"/>
</dbReference>
<dbReference type="SMART" id="SM00179">
    <property type="entry name" value="EGF_CA"/>
    <property type="match status" value="8"/>
</dbReference>
<dbReference type="GO" id="GO:0005112">
    <property type="term" value="F:Notch binding"/>
    <property type="evidence" value="ECO:0000318"/>
    <property type="project" value="GO_Central"/>
</dbReference>
<dbReference type="InterPro" id="IPR013032">
    <property type="entry name" value="EGF-like_CS"/>
</dbReference>
<evidence type="ECO:0000313" key="19">
    <source>
        <dbReference type="Proteomes" id="UP000002277"/>
    </source>
</evidence>
<keyword evidence="8 14" id="KW-1133">Transmembrane helix</keyword>
<dbReference type="InterPro" id="IPR001007">
    <property type="entry name" value="VWF_dom"/>
</dbReference>
<dbReference type="InterPro" id="IPR001881">
    <property type="entry name" value="EGF-like_Ca-bd_dom"/>
</dbReference>
<feature type="disulfide bond" evidence="12">
    <location>
        <begin position="745"/>
        <end position="754"/>
    </location>
</feature>
<dbReference type="InterPro" id="IPR018097">
    <property type="entry name" value="EGF_Ca-bd_CS"/>
</dbReference>
<dbReference type="SMART" id="SM00214">
    <property type="entry name" value="VWC"/>
    <property type="match status" value="1"/>
</dbReference>
<feature type="domain" description="EGF-like" evidence="16">
    <location>
        <begin position="428"/>
        <end position="464"/>
    </location>
</feature>
<proteinExistence type="predicted"/>
<evidence type="ECO:0000256" key="5">
    <source>
        <dbReference type="ARBA" id="ARBA00022729"/>
    </source>
</evidence>
<evidence type="ECO:0000256" key="12">
    <source>
        <dbReference type="PROSITE-ProRule" id="PRU00076"/>
    </source>
</evidence>
<dbReference type="FunFam" id="2.60.40.3510:FF:000020">
    <property type="entry name" value="Jagged canonical Notch ligand 2"/>
    <property type="match status" value="1"/>
</dbReference>
<organism evidence="18 19">
    <name type="scientific">Pan troglodytes</name>
    <name type="common">Chimpanzee</name>
    <dbReference type="NCBI Taxonomy" id="9598"/>
    <lineage>
        <taxon>Eukaryota</taxon>
        <taxon>Metazoa</taxon>
        <taxon>Chordata</taxon>
        <taxon>Craniata</taxon>
        <taxon>Vertebrata</taxon>
        <taxon>Euteleostomi</taxon>
        <taxon>Mammalia</taxon>
        <taxon>Eutheria</taxon>
        <taxon>Euarchontoglires</taxon>
        <taxon>Primates</taxon>
        <taxon>Haplorrhini</taxon>
        <taxon>Catarrhini</taxon>
        <taxon>Hominidae</taxon>
        <taxon>Pan</taxon>
    </lineage>
</organism>
<dbReference type="VGNC" id="VGNC:3389">
    <property type="gene designation" value="JAG2"/>
</dbReference>
<dbReference type="InterPro" id="IPR011651">
    <property type="entry name" value="Notch_ligand_N"/>
</dbReference>
<dbReference type="InParanoid" id="A0A2I3SG43"/>
<evidence type="ECO:0000256" key="2">
    <source>
        <dbReference type="ARBA" id="ARBA00022473"/>
    </source>
</evidence>
<feature type="transmembrane region" description="Helical" evidence="14">
    <location>
        <begin position="974"/>
        <end position="997"/>
    </location>
</feature>
<keyword evidence="7" id="KW-0914">Notch signaling pathway</keyword>
<evidence type="ECO:0000259" key="17">
    <source>
        <dbReference type="PROSITE" id="PS50184"/>
    </source>
</evidence>
<feature type="chain" id="PRO_5014127023" evidence="15">
    <location>
        <begin position="24"/>
        <end position="1130"/>
    </location>
</feature>
<evidence type="ECO:0000256" key="8">
    <source>
        <dbReference type="ARBA" id="ARBA00022989"/>
    </source>
</evidence>
<dbReference type="InterPro" id="IPR000742">
    <property type="entry name" value="EGF"/>
</dbReference>
<dbReference type="FunFam" id="2.10.25.10:FF:000007">
    <property type="entry name" value="Delta-like protein"/>
    <property type="match status" value="1"/>
</dbReference>
<evidence type="ECO:0000256" key="3">
    <source>
        <dbReference type="ARBA" id="ARBA00022536"/>
    </source>
</evidence>
<feature type="disulfide bond" evidence="12">
    <location>
        <begin position="554"/>
        <end position="563"/>
    </location>
</feature>
<name>A0A2I3SG43_PANTR</name>
<evidence type="ECO:0000256" key="9">
    <source>
        <dbReference type="ARBA" id="ARBA00023136"/>
    </source>
</evidence>
<dbReference type="GO" id="GO:0009912">
    <property type="term" value="P:auditory receptor cell fate commitment"/>
    <property type="evidence" value="ECO:0007669"/>
    <property type="project" value="Ensembl"/>
</dbReference>
<evidence type="ECO:0000313" key="18">
    <source>
        <dbReference type="Ensembl" id="ENSPTRP00000075993.1"/>
    </source>
</evidence>
<dbReference type="Pfam" id="PF12661">
    <property type="entry name" value="hEGF"/>
    <property type="match status" value="2"/>
</dbReference>
<evidence type="ECO:0000256" key="13">
    <source>
        <dbReference type="SAM" id="MobiDB-lite"/>
    </source>
</evidence>
<feature type="domain" description="EGF-like" evidence="16">
    <location>
        <begin position="528"/>
        <end position="564"/>
    </location>
</feature>
<feature type="domain" description="EGF-like" evidence="16">
    <location>
        <begin position="488"/>
        <end position="526"/>
    </location>
</feature>
<feature type="domain" description="EGF-like" evidence="16">
    <location>
        <begin position="681"/>
        <end position="717"/>
    </location>
</feature>
<feature type="domain" description="EGF-like" evidence="16">
    <location>
        <begin position="604"/>
        <end position="640"/>
    </location>
</feature>
<feature type="domain" description="EGF-like" evidence="16">
    <location>
        <begin position="643"/>
        <end position="679"/>
    </location>
</feature>
<dbReference type="GO" id="GO:0030155">
    <property type="term" value="P:regulation of cell adhesion"/>
    <property type="evidence" value="ECO:0007669"/>
    <property type="project" value="Ensembl"/>
</dbReference>
<feature type="region of interest" description="Disordered" evidence="13">
    <location>
        <begin position="1006"/>
        <end position="1031"/>
    </location>
</feature>
<dbReference type="Ensembl" id="ENSPTRT00000092924.1">
    <property type="protein sequence ID" value="ENSPTRP00000075993.1"/>
    <property type="gene ID" value="ENSPTRG00000006784.6"/>
</dbReference>
<dbReference type="FunFam" id="2.10.25.10:FF:000061">
    <property type="entry name" value="Delta-like protein"/>
    <property type="match status" value="2"/>
</dbReference>
<dbReference type="GO" id="GO:0001701">
    <property type="term" value="P:in utero embryonic development"/>
    <property type="evidence" value="ECO:0007669"/>
    <property type="project" value="Ensembl"/>
</dbReference>
<dbReference type="FunFam" id="2.10.25.10:FF:000117">
    <property type="entry name" value="Delta-like protein"/>
    <property type="match status" value="1"/>
</dbReference>
<evidence type="ECO:0000256" key="6">
    <source>
        <dbReference type="ARBA" id="ARBA00022737"/>
    </source>
</evidence>
<dbReference type="GO" id="GO:0045747">
    <property type="term" value="P:positive regulation of Notch signaling pathway"/>
    <property type="evidence" value="ECO:0007669"/>
    <property type="project" value="Ensembl"/>
</dbReference>
<dbReference type="PROSITE" id="PS01187">
    <property type="entry name" value="EGF_CA"/>
    <property type="match status" value="2"/>
</dbReference>
<dbReference type="GO" id="GO:0003016">
    <property type="term" value="P:respiratory system process"/>
    <property type="evidence" value="ECO:0007669"/>
    <property type="project" value="Ensembl"/>
</dbReference>
<evidence type="ECO:0000259" key="16">
    <source>
        <dbReference type="PROSITE" id="PS50026"/>
    </source>
</evidence>
<dbReference type="Pfam" id="PF07657">
    <property type="entry name" value="MNNL"/>
    <property type="match status" value="1"/>
</dbReference>
<dbReference type="PANTHER" id="PTHR12916:SF12">
    <property type="entry name" value="DELTA-LIKE PROTEIN"/>
    <property type="match status" value="1"/>
</dbReference>
<dbReference type="SUPFAM" id="SSF57196">
    <property type="entry name" value="EGF/Laminin"/>
    <property type="match status" value="2"/>
</dbReference>
<dbReference type="InterPro" id="IPR056986">
    <property type="entry name" value="JAG1_1/2_dom"/>
</dbReference>
<dbReference type="PRINTS" id="PR02059">
    <property type="entry name" value="JAGGEDFAMILY"/>
</dbReference>
<feature type="disulfide bond" evidence="12">
    <location>
        <begin position="669"/>
        <end position="678"/>
    </location>
</feature>
<dbReference type="Gene3D" id="2.10.25.10">
    <property type="entry name" value="Laminin"/>
    <property type="match status" value="8"/>
</dbReference>
<keyword evidence="2" id="KW-0217">Developmental protein</keyword>
<dbReference type="EMBL" id="AACZ04066572">
    <property type="status" value="NOT_ANNOTATED_CDS"/>
    <property type="molecule type" value="Genomic_DNA"/>
</dbReference>
<reference evidence="18" key="2">
    <citation type="submission" date="2025-08" db="UniProtKB">
        <authorList>
            <consortium name="Ensembl"/>
        </authorList>
    </citation>
    <scope>IDENTIFICATION</scope>
</reference>
<feature type="domain" description="EGF-like" evidence="16">
    <location>
        <begin position="719"/>
        <end position="755"/>
    </location>
</feature>
<dbReference type="AlphaFoldDB" id="A0A2I3SG43"/>
<feature type="compositionally biased region" description="Basic and acidic residues" evidence="13">
    <location>
        <begin position="1006"/>
        <end position="1015"/>
    </location>
</feature>
<dbReference type="SUPFAM" id="SSF57184">
    <property type="entry name" value="Growth factor receptor domain"/>
    <property type="match status" value="2"/>
</dbReference>
<reference evidence="18" key="3">
    <citation type="submission" date="2025-09" db="UniProtKB">
        <authorList>
            <consortium name="Ensembl"/>
        </authorList>
    </citation>
    <scope>IDENTIFICATION</scope>
</reference>
<dbReference type="Bgee" id="ENSPTRG00000006784">
    <property type="expression patterns" value="Expressed in superior frontal gyrus and 18 other cell types or tissues"/>
</dbReference>
<feature type="compositionally biased region" description="Basic and acidic residues" evidence="13">
    <location>
        <begin position="1075"/>
        <end position="1098"/>
    </location>
</feature>
<dbReference type="GO" id="GO:1990134">
    <property type="term" value="P:epithelial cell apoptotic process involved in palatal shelf morphogenesis"/>
    <property type="evidence" value="ECO:0007669"/>
    <property type="project" value="Ensembl"/>
</dbReference>
<dbReference type="Pfam" id="PF23575">
    <property type="entry name" value="JAG1"/>
    <property type="match status" value="1"/>
</dbReference>
<keyword evidence="6" id="KW-0677">Repeat</keyword>
<dbReference type="PANTHER" id="PTHR12916">
    <property type="entry name" value="CYTOCHROME C OXIDASE POLYPEPTIDE VIC-2"/>
    <property type="match status" value="1"/>
</dbReference>
<dbReference type="PROSITE" id="PS01186">
    <property type="entry name" value="EGF_2"/>
    <property type="match status" value="7"/>
</dbReference>
<feature type="disulfide bond" evidence="12">
    <location>
        <begin position="592"/>
        <end position="601"/>
    </location>
</feature>
<dbReference type="FunCoup" id="A0A2I3SG43">
    <property type="interactions" value="856"/>
</dbReference>
<keyword evidence="4 14" id="KW-0812">Transmembrane</keyword>
<dbReference type="CDD" id="cd00054">
    <property type="entry name" value="EGF_CA"/>
    <property type="match status" value="8"/>
</dbReference>
<keyword evidence="9 14" id="KW-0472">Membrane</keyword>
<accession>A0A2I3SG43</accession>
<keyword evidence="11" id="KW-0325">Glycoprotein</keyword>
<feature type="disulfide bond" evidence="12">
    <location>
        <begin position="630"/>
        <end position="639"/>
    </location>
</feature>
<dbReference type="Gene3D" id="2.60.40.3510">
    <property type="match status" value="1"/>
</dbReference>
<evidence type="ECO:0000256" key="15">
    <source>
        <dbReference type="SAM" id="SignalP"/>
    </source>
</evidence>
<dbReference type="Pfam" id="PF00008">
    <property type="entry name" value="EGF"/>
    <property type="match status" value="5"/>
</dbReference>
<keyword evidence="3 12" id="KW-0245">EGF-like domain</keyword>
<dbReference type="FunFam" id="2.10.25.10:FF:000431">
    <property type="entry name" value="Delta-like protein"/>
    <property type="match status" value="1"/>
</dbReference>
<dbReference type="GO" id="GO:0001501">
    <property type="term" value="P:skeletal system development"/>
    <property type="evidence" value="ECO:0007669"/>
    <property type="project" value="Ensembl"/>
</dbReference>
<sequence>CGRRARGRLPRRLLLLLALWVQAARPMGYFELQLSALRNVNGELLSGACCDGDGRPTRAGGCGHDECDTYVRVCLKEYQAKVTPTGPCSYGHGATPVLGGNSFYLPPAGAAGDRARARARAGGDQDPGLVVIPFQFAWPVRALHPPCSSPSLSLRAPEWGSLGSAFTPSAPCPLSDSPTLWSLLLTQAWLGGPLPPGLASCGRGLCAITHGSVLVSGSASLSGWAQGLECGEVVDHMPAGCLAAPPLLAPPPDIPRRPVSAWVGPGAWLVVPSGFECHCPSGWSGPTCALVIGDSCLVSVGSGSGQLARDGVQCPTAPPCLFHRRHECEGNRALMLFLQNLIGGYYCDCIRLEGHQCHINVNALHGRVSTGAPARVCGVGAVGSGVRHCELERDECASSPCHSGGLCEDLADGSTATAPRAPPTLQVDVDLCEPSPCRNGARCYNLEGDYYCACPDDFGGKNCSVPREPCPGGACRVIDGCGSDAGPGMPGTAASGVCGPHGRCVSQPGGNFSCICDSGFTGTYCHENIDDCLGQPCRNGGTCIDEVDAFRCFCPSGWEGELCDTNPNDCLPDPCHSRGRCYDLVNDFYCACDDGWKGKTCHSREFQCDAYTCSNGGTCYDSGDTFRCACPPGWKGSTCAVAKNSSCLPNPCVNGGTCVGSGASFSCICRDGWEGRTCTHNTNDCNPLPCYNGGICVDGVNWFRCECAPGFAGPDCRINIDECQSSPCAYGATCVDEINGYRCSCPPGRAGPRCQEVIGFGRSCWSRGTPFPHGSSWVEDCNSCRCLDGRRDCSKVWCGWKPCLLAGQPEALSAQCPLGQRCLEKAPGQCLRPPCEAWGECGAEEPPSTPCLPRSGHLDNNCARLTLRFNRDHVPQGTTVGAICSGIRSLPATRAVARDRLLVLLCDRASSGASAVEVAVSFSPARDLPDSSLIQGAAHAIVAAITQRGNSSLLLAVTEVKVETVVTGGSSTGLLVPVLCGAFSVLWLACVVLCVWWTRKRRKERERSRLPREESANNQWAPLNPIRNPIERPGGHKDVLYQCKNFTPPPRRADEALPGPAGHAAVREDEEDEDLGRGEEDSLEAEKFLSHKFTKDPGRSPGRPGHWASVPKVDNRAVRSINEARYAGKE</sequence>
<evidence type="ECO:0000256" key="14">
    <source>
        <dbReference type="SAM" id="Phobius"/>
    </source>
</evidence>